<dbReference type="Proteomes" id="UP000007305">
    <property type="component" value="Chromosome 2"/>
</dbReference>
<dbReference type="KEGG" id="zma:103646168"/>
<evidence type="ECO:0000256" key="1">
    <source>
        <dbReference type="SAM" id="MobiDB-lite"/>
    </source>
</evidence>
<protein>
    <submittedName>
        <fullName evidence="2">Uncharacterized protein</fullName>
    </submittedName>
</protein>
<organism evidence="2 3">
    <name type="scientific">Zea mays</name>
    <name type="common">Maize</name>
    <dbReference type="NCBI Taxonomy" id="4577"/>
    <lineage>
        <taxon>Eukaryota</taxon>
        <taxon>Viridiplantae</taxon>
        <taxon>Streptophyta</taxon>
        <taxon>Embryophyta</taxon>
        <taxon>Tracheophyta</taxon>
        <taxon>Spermatophyta</taxon>
        <taxon>Magnoliopsida</taxon>
        <taxon>Liliopsida</taxon>
        <taxon>Poales</taxon>
        <taxon>Poaceae</taxon>
        <taxon>PACMAD clade</taxon>
        <taxon>Panicoideae</taxon>
        <taxon>Andropogonodae</taxon>
        <taxon>Andropogoneae</taxon>
        <taxon>Tripsacinae</taxon>
        <taxon>Zea</taxon>
    </lineage>
</organism>
<keyword evidence="4" id="KW-1267">Proteomics identification</keyword>
<dbReference type="Gramene" id="Zm00001eb076090_T001">
    <property type="protein sequence ID" value="Zm00001eb076090_P001"/>
    <property type="gene ID" value="Zm00001eb076090"/>
</dbReference>
<dbReference type="Gramene" id="Zm00001eb076100_T001">
    <property type="protein sequence ID" value="Zm00001eb076100_P001"/>
    <property type="gene ID" value="Zm00001eb076100"/>
</dbReference>
<evidence type="ECO:0000313" key="2">
    <source>
        <dbReference type="EnsemblPlants" id="Zm00001eb076100_P001"/>
    </source>
</evidence>
<dbReference type="AlphaFoldDB" id="A0A804MCX3"/>
<dbReference type="GeneID" id="103646167"/>
<gene>
    <name evidence="2" type="primary">LOC103646167</name>
</gene>
<reference evidence="2" key="3">
    <citation type="submission" date="2021-05" db="UniProtKB">
        <authorList>
            <consortium name="EnsemblPlants"/>
        </authorList>
    </citation>
    <scope>IDENTIFICATION</scope>
    <source>
        <strain evidence="2">cv. B73</strain>
    </source>
</reference>
<reference evidence="2" key="2">
    <citation type="submission" date="2019-07" db="EMBL/GenBank/DDBJ databases">
        <authorList>
            <person name="Seetharam A."/>
            <person name="Woodhouse M."/>
            <person name="Cannon E."/>
        </authorList>
    </citation>
    <scope>NUCLEOTIDE SEQUENCE [LARGE SCALE GENOMIC DNA]</scope>
    <source>
        <strain evidence="2">cv. B73</strain>
    </source>
</reference>
<accession>A0A804MCX3</accession>
<reference evidence="3" key="1">
    <citation type="submission" date="2015-12" db="EMBL/GenBank/DDBJ databases">
        <title>Update maize B73 reference genome by single molecule sequencing technologies.</title>
        <authorList>
            <consortium name="Maize Genome Sequencing Project"/>
            <person name="Ware D."/>
        </authorList>
    </citation>
    <scope>NUCLEOTIDE SEQUENCE [LARGE SCALE GENOMIC DNA]</scope>
    <source>
        <strain evidence="3">cv. B73</strain>
    </source>
</reference>
<evidence type="ECO:0000313" key="3">
    <source>
        <dbReference type="Proteomes" id="UP000007305"/>
    </source>
</evidence>
<name>A0A804MCX3_MAIZE</name>
<dbReference type="EnsemblPlants" id="Zm00001eb076100_T001">
    <property type="protein sequence ID" value="Zm00001eb076100_P001"/>
    <property type="gene ID" value="Zm00001eb076100"/>
</dbReference>
<sequence>MAAASPPHQNNQLLPAQGLKMIVYERNVVREIRVLDAKIGKLELQLNDEMEKISSCSGLLKEIIAKPQGSTCSWLRAELDRARAKRERAYHKFQRQEMQIQGGDEDGGAPNPRDASN</sequence>
<keyword evidence="3" id="KW-1185">Reference proteome</keyword>
<dbReference type="RefSeq" id="XP_008669110.1">
    <property type="nucleotide sequence ID" value="XM_008670888.4"/>
</dbReference>
<evidence type="ECO:0007829" key="4">
    <source>
        <dbReference type="PeptideAtlas" id="A0A804MCX3"/>
    </source>
</evidence>
<proteinExistence type="evidence at protein level"/>
<dbReference type="OrthoDB" id="691598at2759"/>
<dbReference type="KEGG" id="zma:103646167"/>
<feature type="region of interest" description="Disordered" evidence="1">
    <location>
        <begin position="94"/>
        <end position="117"/>
    </location>
</feature>
<dbReference type="EnsemblPlants" id="Zm00001eb076090_T001">
    <property type="protein sequence ID" value="Zm00001eb076090_P001"/>
    <property type="gene ID" value="Zm00001eb076090"/>
</dbReference>